<evidence type="ECO:0000256" key="1">
    <source>
        <dbReference type="ARBA" id="ARBA00022729"/>
    </source>
</evidence>
<dbReference type="EMBL" id="QEKH01000008">
    <property type="protein sequence ID" value="PVY43519.1"/>
    <property type="molecule type" value="Genomic_DNA"/>
</dbReference>
<dbReference type="Pfam" id="PF13525">
    <property type="entry name" value="YfiO"/>
    <property type="match status" value="1"/>
</dbReference>
<dbReference type="GeneID" id="78294729"/>
<organism evidence="4 5">
    <name type="scientific">Victivallis vadensis</name>
    <dbReference type="NCBI Taxonomy" id="172901"/>
    <lineage>
        <taxon>Bacteria</taxon>
        <taxon>Pseudomonadati</taxon>
        <taxon>Lentisphaerota</taxon>
        <taxon>Lentisphaeria</taxon>
        <taxon>Victivallales</taxon>
        <taxon>Victivallaceae</taxon>
        <taxon>Victivallis</taxon>
    </lineage>
</organism>
<dbReference type="InterPro" id="IPR011990">
    <property type="entry name" value="TPR-like_helical_dom_sf"/>
</dbReference>
<dbReference type="InterPro" id="IPR039565">
    <property type="entry name" value="BamD-like"/>
</dbReference>
<dbReference type="OrthoDB" id="9781894at2"/>
<evidence type="ECO:0000313" key="5">
    <source>
        <dbReference type="Proteomes" id="UP000245959"/>
    </source>
</evidence>
<keyword evidence="5" id="KW-1185">Reference proteome</keyword>
<comment type="caution">
    <text evidence="4">The sequence shown here is derived from an EMBL/GenBank/DDBJ whole genome shotgun (WGS) entry which is preliminary data.</text>
</comment>
<evidence type="ECO:0000313" key="4">
    <source>
        <dbReference type="EMBL" id="PVY43519.1"/>
    </source>
</evidence>
<feature type="chain" id="PRO_5015681348" evidence="2">
    <location>
        <begin position="22"/>
        <end position="359"/>
    </location>
</feature>
<dbReference type="Proteomes" id="UP000245959">
    <property type="component" value="Unassembled WGS sequence"/>
</dbReference>
<accession>A0A2U1B4B4</accession>
<feature type="signal peptide" evidence="2">
    <location>
        <begin position="1"/>
        <end position="21"/>
    </location>
</feature>
<feature type="domain" description="Outer membrane lipoprotein BamD-like" evidence="3">
    <location>
        <begin position="137"/>
        <end position="289"/>
    </location>
</feature>
<proteinExistence type="predicted"/>
<gene>
    <name evidence="4" type="ORF">C8D82_10845</name>
</gene>
<dbReference type="Gene3D" id="1.25.40.10">
    <property type="entry name" value="Tetratricopeptide repeat domain"/>
    <property type="match status" value="1"/>
</dbReference>
<dbReference type="AlphaFoldDB" id="A0A2U1B4B4"/>
<reference evidence="4 5" key="1">
    <citation type="submission" date="2018-04" db="EMBL/GenBank/DDBJ databases">
        <title>Genomic Encyclopedia of Type Strains, Phase IV (KMG-IV): sequencing the most valuable type-strain genomes for metagenomic binning, comparative biology and taxonomic classification.</title>
        <authorList>
            <person name="Goeker M."/>
        </authorList>
    </citation>
    <scope>NUCLEOTIDE SEQUENCE [LARGE SCALE GENOMIC DNA]</scope>
    <source>
        <strain evidence="4 5">DSM 14823</strain>
    </source>
</reference>
<evidence type="ECO:0000256" key="2">
    <source>
        <dbReference type="SAM" id="SignalP"/>
    </source>
</evidence>
<sequence length="359" mass="41325">MDKSKLLMLAAAFLLALPLAADDKSADDAYREGLALYQAKDYKAAGDKFEAAEIEADSPAIKANSIRAQIGAWRMCRLLYKEFEAIESLMERFPEYADFVELVKREYEIADAYYQGKRDLAFWSLRWIPWLVGDDKSIEVFEKALDRAPFAESAPEARLRLAYLFDQKGKVKESLEQLRIIIRDFPDAKACRYAYLALANGLYELSRRGDGDGAYNRESYELFKTFLEKYPDAPEAPWVKVRMVRSRDIQAGRLYELAEYYERAGRKEASERYLAQVLKDYPDTTSADASERLLVKLDSTFVPEDFREKPEGRLPHYRTRPIPAEASQLLIAPGDSDRRFLLPVFSVHLPDEQDKEKSE</sequence>
<evidence type="ECO:0000259" key="3">
    <source>
        <dbReference type="Pfam" id="PF13525"/>
    </source>
</evidence>
<keyword evidence="1 2" id="KW-0732">Signal</keyword>
<dbReference type="SUPFAM" id="SSF48452">
    <property type="entry name" value="TPR-like"/>
    <property type="match status" value="1"/>
</dbReference>
<dbReference type="RefSeq" id="WP_133245089.1">
    <property type="nucleotide sequence ID" value="NZ_CABMMC010000014.1"/>
</dbReference>
<name>A0A2U1B4B4_9BACT</name>
<protein>
    <submittedName>
        <fullName evidence="4">Beta-barrel assembly machine subunit BamD</fullName>
    </submittedName>
</protein>